<dbReference type="GO" id="GO:0006888">
    <property type="term" value="P:endoplasmic reticulum to Golgi vesicle-mediated transport"/>
    <property type="evidence" value="ECO:0007669"/>
    <property type="project" value="EnsemblFungi"/>
</dbReference>
<dbReference type="RefSeq" id="XP_020045096.1">
    <property type="nucleotide sequence ID" value="XM_020195264.1"/>
</dbReference>
<dbReference type="InterPro" id="IPR038508">
    <property type="entry name" value="ArfGAP_dom_sf"/>
</dbReference>
<protein>
    <submittedName>
        <fullName evidence="8">ArfGap-domain-containing protein</fullName>
    </submittedName>
</protein>
<feature type="region of interest" description="Disordered" evidence="6">
    <location>
        <begin position="182"/>
        <end position="257"/>
    </location>
</feature>
<dbReference type="InterPro" id="IPR001164">
    <property type="entry name" value="ArfGAP_dom"/>
</dbReference>
<dbReference type="PANTHER" id="PTHR45686:SF4">
    <property type="entry name" value="ADP-RIBOSYLATION FACTOR GTPASE ACTIVATING PROTEIN 3, ISOFORM H"/>
    <property type="match status" value="1"/>
</dbReference>
<sequence>MSDNYATKEEIREVFSKLQRIPANKTCFDCQNKNPTWTSVPFGIFLCLNCSSIHRNLGVHISFVKSSSLDKWTRIQLRGMKHGGNQAIKEYLIKNGGSTILNMDSKNKYQSKLMVRYKDELLKKAKKDELQHPDHVTTDENLIDLSANSLTDLNNGSNLDLNNSASSTDDFFSNFEKPIVSNFSTPSSRSPTPQPSIANKNNNSTSSLSLKKNNSSSNITSKPITTTSRPTIRRQVIRNSSTPNATKKTNVISSSNLNRNRKLKLGAKKLSNNEINFDDVERAAKKEAEEISKLGYNPNNDLYITDSHSPSSKSNAFDSKKEYSSFGSNSFKSSETTNDYGSKSYSNPSNSVDKVTPKFAKLGFGMTASNVTSSPDSRNKPSTDSVKYTGDVKEKYGNQRAISSDEFFGRKTFDPELQQEAKTKLQSFNNATSISSSSYFGEDEEQNNFNRNDYGGVEATARDIANRFTGNANEDIQVLKDAAEQATQKLAGYLRDYLR</sequence>
<feature type="compositionally biased region" description="Polar residues" evidence="6">
    <location>
        <begin position="335"/>
        <end position="352"/>
    </location>
</feature>
<dbReference type="InterPro" id="IPR037278">
    <property type="entry name" value="ARFGAP/RecO"/>
</dbReference>
<evidence type="ECO:0000313" key="8">
    <source>
        <dbReference type="EMBL" id="ODV58789.1"/>
    </source>
</evidence>
<dbReference type="STRING" id="1344418.A0A1D2VB11"/>
<gene>
    <name evidence="8" type="ORF">ASCRUDRAFT_9875</name>
</gene>
<feature type="compositionally biased region" description="Low complexity" evidence="6">
    <location>
        <begin position="184"/>
        <end position="230"/>
    </location>
</feature>
<dbReference type="GeneID" id="30968900"/>
<dbReference type="Pfam" id="PF01412">
    <property type="entry name" value="ArfGap"/>
    <property type="match status" value="1"/>
</dbReference>
<evidence type="ECO:0000313" key="9">
    <source>
        <dbReference type="Proteomes" id="UP000095038"/>
    </source>
</evidence>
<feature type="compositionally biased region" description="Polar residues" evidence="6">
    <location>
        <begin position="297"/>
        <end position="317"/>
    </location>
</feature>
<feature type="region of interest" description="Disordered" evidence="6">
    <location>
        <begin position="368"/>
        <end position="388"/>
    </location>
</feature>
<feature type="domain" description="Arf-GAP" evidence="7">
    <location>
        <begin position="12"/>
        <end position="130"/>
    </location>
</feature>
<evidence type="ECO:0000259" key="7">
    <source>
        <dbReference type="PROSITE" id="PS50115"/>
    </source>
</evidence>
<feature type="compositionally biased region" description="Polar residues" evidence="6">
    <location>
        <begin position="368"/>
        <end position="386"/>
    </location>
</feature>
<dbReference type="PANTHER" id="PTHR45686">
    <property type="entry name" value="ADP-RIBOSYLATION FACTOR GTPASE ACTIVATING PROTEIN 3, ISOFORM H-RELATED"/>
    <property type="match status" value="1"/>
</dbReference>
<dbReference type="EMBL" id="KV454489">
    <property type="protein sequence ID" value="ODV58789.1"/>
    <property type="molecule type" value="Genomic_DNA"/>
</dbReference>
<organism evidence="8 9">
    <name type="scientific">Ascoidea rubescens DSM 1968</name>
    <dbReference type="NCBI Taxonomy" id="1344418"/>
    <lineage>
        <taxon>Eukaryota</taxon>
        <taxon>Fungi</taxon>
        <taxon>Dikarya</taxon>
        <taxon>Ascomycota</taxon>
        <taxon>Saccharomycotina</taxon>
        <taxon>Saccharomycetes</taxon>
        <taxon>Ascoideaceae</taxon>
        <taxon>Ascoidea</taxon>
    </lineage>
</organism>
<evidence type="ECO:0000256" key="3">
    <source>
        <dbReference type="ARBA" id="ARBA00022771"/>
    </source>
</evidence>
<reference evidence="9" key="1">
    <citation type="submission" date="2016-05" db="EMBL/GenBank/DDBJ databases">
        <title>Comparative genomics of biotechnologically important yeasts.</title>
        <authorList>
            <consortium name="DOE Joint Genome Institute"/>
            <person name="Riley R."/>
            <person name="Haridas S."/>
            <person name="Wolfe K.H."/>
            <person name="Lopes M.R."/>
            <person name="Hittinger C.T."/>
            <person name="Goker M."/>
            <person name="Salamov A."/>
            <person name="Wisecaver J."/>
            <person name="Long T.M."/>
            <person name="Aerts A.L."/>
            <person name="Barry K."/>
            <person name="Choi C."/>
            <person name="Clum A."/>
            <person name="Coughlan A.Y."/>
            <person name="Deshpande S."/>
            <person name="Douglass A.P."/>
            <person name="Hanson S.J."/>
            <person name="Klenk H.-P."/>
            <person name="Labutti K."/>
            <person name="Lapidus A."/>
            <person name="Lindquist E."/>
            <person name="Lipzen A."/>
            <person name="Meier-Kolthoff J.P."/>
            <person name="Ohm R.A."/>
            <person name="Otillar R.P."/>
            <person name="Pangilinan J."/>
            <person name="Peng Y."/>
            <person name="Rokas A."/>
            <person name="Rosa C.A."/>
            <person name="Scheuner C."/>
            <person name="Sibirny A.A."/>
            <person name="Slot J.C."/>
            <person name="Stielow J.B."/>
            <person name="Sun H."/>
            <person name="Kurtzman C.P."/>
            <person name="Blackwell M."/>
            <person name="Grigoriev I.V."/>
            <person name="Jeffries T.W."/>
        </authorList>
    </citation>
    <scope>NUCLEOTIDE SEQUENCE [LARGE SCALE GENOMIC DNA]</scope>
    <source>
        <strain evidence="9">DSM 1968</strain>
    </source>
</reference>
<evidence type="ECO:0000256" key="5">
    <source>
        <dbReference type="PROSITE-ProRule" id="PRU00288"/>
    </source>
</evidence>
<dbReference type="CDD" id="cd08831">
    <property type="entry name" value="ArfGap_ArfGap2_3_like"/>
    <property type="match status" value="1"/>
</dbReference>
<dbReference type="GO" id="GO:0000139">
    <property type="term" value="C:Golgi membrane"/>
    <property type="evidence" value="ECO:0007669"/>
    <property type="project" value="GOC"/>
</dbReference>
<dbReference type="SMART" id="SM00105">
    <property type="entry name" value="ArfGap"/>
    <property type="match status" value="1"/>
</dbReference>
<keyword evidence="3 5" id="KW-0863">Zinc-finger</keyword>
<dbReference type="Proteomes" id="UP000095038">
    <property type="component" value="Unassembled WGS sequence"/>
</dbReference>
<dbReference type="PROSITE" id="PS50115">
    <property type="entry name" value="ARFGAP"/>
    <property type="match status" value="1"/>
</dbReference>
<keyword evidence="4" id="KW-0862">Zinc</keyword>
<dbReference type="GO" id="GO:0005096">
    <property type="term" value="F:GTPase activator activity"/>
    <property type="evidence" value="ECO:0007669"/>
    <property type="project" value="UniProtKB-KW"/>
</dbReference>
<dbReference type="InParanoid" id="A0A1D2VB11"/>
<dbReference type="GO" id="GO:0006890">
    <property type="term" value="P:retrograde vesicle-mediated transport, Golgi to endoplasmic reticulum"/>
    <property type="evidence" value="ECO:0007669"/>
    <property type="project" value="EnsemblFungi"/>
</dbReference>
<dbReference type="Gene3D" id="1.10.220.150">
    <property type="entry name" value="Arf GTPase activating protein"/>
    <property type="match status" value="1"/>
</dbReference>
<dbReference type="GO" id="GO:0030126">
    <property type="term" value="C:COPI vesicle coat"/>
    <property type="evidence" value="ECO:0007669"/>
    <property type="project" value="EnsemblFungi"/>
</dbReference>
<evidence type="ECO:0000256" key="6">
    <source>
        <dbReference type="SAM" id="MobiDB-lite"/>
    </source>
</evidence>
<name>A0A1D2VB11_9ASCO</name>
<feature type="compositionally biased region" description="Polar residues" evidence="6">
    <location>
        <begin position="237"/>
        <end position="257"/>
    </location>
</feature>
<keyword evidence="1" id="KW-0343">GTPase activation</keyword>
<proteinExistence type="predicted"/>
<evidence type="ECO:0000256" key="2">
    <source>
        <dbReference type="ARBA" id="ARBA00022723"/>
    </source>
</evidence>
<evidence type="ECO:0000256" key="4">
    <source>
        <dbReference type="ARBA" id="ARBA00022833"/>
    </source>
</evidence>
<dbReference type="OrthoDB" id="983479at2759"/>
<accession>A0A1D2VB11</accession>
<dbReference type="PRINTS" id="PR00405">
    <property type="entry name" value="REVINTRACTNG"/>
</dbReference>
<dbReference type="FunCoup" id="A0A1D2VB11">
    <property type="interactions" value="713"/>
</dbReference>
<feature type="compositionally biased region" description="Low complexity" evidence="6">
    <location>
        <begin position="324"/>
        <end position="334"/>
    </location>
</feature>
<dbReference type="GO" id="GO:0048205">
    <property type="term" value="P:COPI coating of Golgi vesicle"/>
    <property type="evidence" value="ECO:0007669"/>
    <property type="project" value="EnsemblFungi"/>
</dbReference>
<keyword evidence="9" id="KW-1185">Reference proteome</keyword>
<dbReference type="GO" id="GO:0008270">
    <property type="term" value="F:zinc ion binding"/>
    <property type="evidence" value="ECO:0007669"/>
    <property type="project" value="UniProtKB-KW"/>
</dbReference>
<keyword evidence="2" id="KW-0479">Metal-binding</keyword>
<dbReference type="SUPFAM" id="SSF57863">
    <property type="entry name" value="ArfGap/RecO-like zinc finger"/>
    <property type="match status" value="1"/>
</dbReference>
<evidence type="ECO:0000256" key="1">
    <source>
        <dbReference type="ARBA" id="ARBA00022468"/>
    </source>
</evidence>
<dbReference type="AlphaFoldDB" id="A0A1D2VB11"/>
<feature type="region of interest" description="Disordered" evidence="6">
    <location>
        <begin position="296"/>
        <end position="352"/>
    </location>
</feature>